<evidence type="ECO:0000313" key="3">
    <source>
        <dbReference type="EMBL" id="NGP88649.1"/>
    </source>
</evidence>
<organism evidence="3 4">
    <name type="scientific">Fodinibius halophilus</name>
    <dbReference type="NCBI Taxonomy" id="1736908"/>
    <lineage>
        <taxon>Bacteria</taxon>
        <taxon>Pseudomonadati</taxon>
        <taxon>Balneolota</taxon>
        <taxon>Balneolia</taxon>
        <taxon>Balneolales</taxon>
        <taxon>Balneolaceae</taxon>
        <taxon>Fodinibius</taxon>
    </lineage>
</organism>
<dbReference type="InterPro" id="IPR045659">
    <property type="entry name" value="LptD_2"/>
</dbReference>
<sequence>MSRFITYSTFFTGMLLLLLLGLASPLVAQIERPPVRNQEAIQNDTTRTSKRASAQTPQQEGQINFQASDSLVFNNRENRIATLYGSSSVVHSSGELQSGKVAMNLDSSLVSATTQTPQDTLSQPVLIRENDRVRSNKIDFNYKTEKGRFEVARVEVQDGNLIGTKVKNTGRDVVFLEDAIYSTCQLDHPHYYIQAKRMKVVEREKIFFEQARLFILDIPYPLVFPFGYLPGKFDKKQSGILEPTYAFQDRQNRGIGLQNLGWFQYFNDYLTGQASFDIFTSGDFFVDSRVRYRVRDKLSGNIRIGYSRNNSGLESSDPDFSSRVSKEIKVSHNQDFSPYASFNSSIHLRTEDFNKINSNDPTAIAETDASSSINYKYRHPESVYSLNASIRQNQNFANNTTKITGPELNFSLNRFSPFKNEETTGDDDKWYESISVNYDNTFNSKFKYRPERADSARYNWFEALKDPDKYRKATGNTDHYRFGFKQNAGISMNQLLPNRFLNTSLNLNYNDYWYPTTTRKSFNSDSVEVVERQVRGLTSAHEFNTSLNFSTRIYGLMNLNLGNLKSFRHTLKPSISLSYRPDFSNDLWGYYRTVQTDTVSQPGDPVPTERYSIFENEIFRGPGQGEQRQVNFRLGNVFEAKSVKRDSTGEKKEEVINLIDQLDFSSSYNFAADSLKLSDLRSNLRAKILPGMNINASANFNFYERNSDGNKIDDFLVTNSSKLMELTRFRISTSYSVQLGERGFQPNTNPHYPANYNPLNQSIFRPVDPHFNTQPVQDFKSPFSFSINFSYNWRLNPTGKNNTTATINAQNINLKLTPKWDFRTQIGYDFIQKELTPSQFSLNRKLHCWDLSFTMNPFGDRKYYFFSLRINASRLQGIIQKLPGLNNLERGSRGTGRSPRGFGGGSF</sequence>
<dbReference type="GO" id="GO:1990351">
    <property type="term" value="C:transporter complex"/>
    <property type="evidence" value="ECO:0007669"/>
    <property type="project" value="TreeGrafter"/>
</dbReference>
<gene>
    <name evidence="3" type="ORF">G3569_09800</name>
</gene>
<dbReference type="EMBL" id="JAALLS010000011">
    <property type="protein sequence ID" value="NGP88649.1"/>
    <property type="molecule type" value="Genomic_DNA"/>
</dbReference>
<name>A0A6M1T3J6_9BACT</name>
<evidence type="ECO:0000256" key="1">
    <source>
        <dbReference type="SAM" id="MobiDB-lite"/>
    </source>
</evidence>
<dbReference type="AlphaFoldDB" id="A0A6M1T3J6"/>
<feature type="compositionally biased region" description="Polar residues" evidence="1">
    <location>
        <begin position="39"/>
        <end position="61"/>
    </location>
</feature>
<comment type="caution">
    <text evidence="3">The sequence shown here is derived from an EMBL/GenBank/DDBJ whole genome shotgun (WGS) entry which is preliminary data.</text>
</comment>
<feature type="domain" description="LPS-assembly protein LptD central" evidence="2">
    <location>
        <begin position="206"/>
        <end position="703"/>
    </location>
</feature>
<feature type="region of interest" description="Disordered" evidence="1">
    <location>
        <begin position="38"/>
        <end position="61"/>
    </location>
</feature>
<accession>A0A6M1T3J6</accession>
<keyword evidence="4" id="KW-1185">Reference proteome</keyword>
<dbReference type="PANTHER" id="PTHR30189:SF1">
    <property type="entry name" value="LPS-ASSEMBLY PROTEIN LPTD"/>
    <property type="match status" value="1"/>
</dbReference>
<dbReference type="Pfam" id="PF19838">
    <property type="entry name" value="LptD_2"/>
    <property type="match status" value="1"/>
</dbReference>
<reference evidence="3 4" key="1">
    <citation type="submission" date="2020-02" db="EMBL/GenBank/DDBJ databases">
        <title>Aliifodinibius halophilus 2W32, complete genome.</title>
        <authorList>
            <person name="Li Y."/>
            <person name="Wu S."/>
        </authorList>
    </citation>
    <scope>NUCLEOTIDE SEQUENCE [LARGE SCALE GENOMIC DNA]</scope>
    <source>
        <strain evidence="3 4">2W32</strain>
    </source>
</reference>
<dbReference type="Proteomes" id="UP000479132">
    <property type="component" value="Unassembled WGS sequence"/>
</dbReference>
<protein>
    <submittedName>
        <fullName evidence="3">LPS-assembly protein LptD</fullName>
    </submittedName>
</protein>
<dbReference type="PANTHER" id="PTHR30189">
    <property type="entry name" value="LPS-ASSEMBLY PROTEIN"/>
    <property type="match status" value="1"/>
</dbReference>
<dbReference type="GO" id="GO:0009279">
    <property type="term" value="C:cell outer membrane"/>
    <property type="evidence" value="ECO:0007669"/>
    <property type="project" value="TreeGrafter"/>
</dbReference>
<dbReference type="RefSeq" id="WP_165268600.1">
    <property type="nucleotide sequence ID" value="NZ_JAALLS010000011.1"/>
</dbReference>
<evidence type="ECO:0000313" key="4">
    <source>
        <dbReference type="Proteomes" id="UP000479132"/>
    </source>
</evidence>
<proteinExistence type="predicted"/>
<dbReference type="InterPro" id="IPR050218">
    <property type="entry name" value="LptD"/>
</dbReference>
<evidence type="ECO:0000259" key="2">
    <source>
        <dbReference type="Pfam" id="PF19838"/>
    </source>
</evidence>